<comment type="caution">
    <text evidence="2">The sequence shown here is derived from an EMBL/GenBank/DDBJ whole genome shotgun (WGS) entry which is preliminary data.</text>
</comment>
<dbReference type="Proteomes" id="UP000823399">
    <property type="component" value="Unassembled WGS sequence"/>
</dbReference>
<sequence>MASFAVQRASRGCSTNGSALDIRRSLDRDPQPVQQDDQDHDPGIEVTTRSRHNDRCPPSHVTSSTCGSTTDSLLSDPNDSGVLAPPDTDQCVLKEDL</sequence>
<dbReference type="AlphaFoldDB" id="A0A9P7F0T9"/>
<proteinExistence type="predicted"/>
<organism evidence="2 3">
    <name type="scientific">Suillus discolor</name>
    <dbReference type="NCBI Taxonomy" id="1912936"/>
    <lineage>
        <taxon>Eukaryota</taxon>
        <taxon>Fungi</taxon>
        <taxon>Dikarya</taxon>
        <taxon>Basidiomycota</taxon>
        <taxon>Agaricomycotina</taxon>
        <taxon>Agaricomycetes</taxon>
        <taxon>Agaricomycetidae</taxon>
        <taxon>Boletales</taxon>
        <taxon>Suillineae</taxon>
        <taxon>Suillaceae</taxon>
        <taxon>Suillus</taxon>
    </lineage>
</organism>
<gene>
    <name evidence="2" type="ORF">F5147DRAFT_777442</name>
</gene>
<dbReference type="EMBL" id="JABBWM010000059">
    <property type="protein sequence ID" value="KAG2098926.1"/>
    <property type="molecule type" value="Genomic_DNA"/>
</dbReference>
<reference evidence="2" key="1">
    <citation type="journal article" date="2020" name="New Phytol.">
        <title>Comparative genomics reveals dynamic genome evolution in host specialist ectomycorrhizal fungi.</title>
        <authorList>
            <person name="Lofgren L.A."/>
            <person name="Nguyen N.H."/>
            <person name="Vilgalys R."/>
            <person name="Ruytinx J."/>
            <person name="Liao H.L."/>
            <person name="Branco S."/>
            <person name="Kuo A."/>
            <person name="LaButti K."/>
            <person name="Lipzen A."/>
            <person name="Andreopoulos W."/>
            <person name="Pangilinan J."/>
            <person name="Riley R."/>
            <person name="Hundley H."/>
            <person name="Na H."/>
            <person name="Barry K."/>
            <person name="Grigoriev I.V."/>
            <person name="Stajich J.E."/>
            <person name="Kennedy P.G."/>
        </authorList>
    </citation>
    <scope>NUCLEOTIDE SEQUENCE</scope>
    <source>
        <strain evidence="2">FC423</strain>
    </source>
</reference>
<accession>A0A9P7F0T9</accession>
<feature type="compositionally biased region" description="Basic and acidic residues" evidence="1">
    <location>
        <begin position="21"/>
        <end position="30"/>
    </location>
</feature>
<evidence type="ECO:0000256" key="1">
    <source>
        <dbReference type="SAM" id="MobiDB-lite"/>
    </source>
</evidence>
<evidence type="ECO:0000313" key="3">
    <source>
        <dbReference type="Proteomes" id="UP000823399"/>
    </source>
</evidence>
<keyword evidence="3" id="KW-1185">Reference proteome</keyword>
<evidence type="ECO:0000313" key="2">
    <source>
        <dbReference type="EMBL" id="KAG2098926.1"/>
    </source>
</evidence>
<dbReference type="OrthoDB" id="2684202at2759"/>
<feature type="compositionally biased region" description="Polar residues" evidence="1">
    <location>
        <begin position="60"/>
        <end position="78"/>
    </location>
</feature>
<protein>
    <submittedName>
        <fullName evidence="2">Uncharacterized protein</fullName>
    </submittedName>
</protein>
<name>A0A9P7F0T9_9AGAM</name>
<feature type="region of interest" description="Disordered" evidence="1">
    <location>
        <begin position="1"/>
        <end position="97"/>
    </location>
</feature>
<dbReference type="RefSeq" id="XP_041289029.1">
    <property type="nucleotide sequence ID" value="XM_041441984.1"/>
</dbReference>
<dbReference type="GeneID" id="64704243"/>